<dbReference type="AlphaFoldDB" id="F4QLQ2"/>
<organism evidence="7 8">
    <name type="scientific">Asticcacaulis biprosthecium C19</name>
    <dbReference type="NCBI Taxonomy" id="715226"/>
    <lineage>
        <taxon>Bacteria</taxon>
        <taxon>Pseudomonadati</taxon>
        <taxon>Pseudomonadota</taxon>
        <taxon>Alphaproteobacteria</taxon>
        <taxon>Caulobacterales</taxon>
        <taxon>Caulobacteraceae</taxon>
        <taxon>Asticcacaulis</taxon>
    </lineage>
</organism>
<evidence type="ECO:0000256" key="1">
    <source>
        <dbReference type="ARBA" id="ARBA00004141"/>
    </source>
</evidence>
<dbReference type="GO" id="GO:0016020">
    <property type="term" value="C:membrane"/>
    <property type="evidence" value="ECO:0007669"/>
    <property type="project" value="UniProtKB-SubCell"/>
</dbReference>
<evidence type="ECO:0000256" key="2">
    <source>
        <dbReference type="ARBA" id="ARBA00022692"/>
    </source>
</evidence>
<keyword evidence="4 5" id="KW-0472">Membrane</keyword>
<evidence type="ECO:0000256" key="3">
    <source>
        <dbReference type="ARBA" id="ARBA00022989"/>
    </source>
</evidence>
<protein>
    <submittedName>
        <fullName evidence="7">RDD family protein</fullName>
    </submittedName>
</protein>
<evidence type="ECO:0000259" key="6">
    <source>
        <dbReference type="Pfam" id="PF06271"/>
    </source>
</evidence>
<feature type="transmembrane region" description="Helical" evidence="5">
    <location>
        <begin position="163"/>
        <end position="181"/>
    </location>
</feature>
<feature type="transmembrane region" description="Helical" evidence="5">
    <location>
        <begin position="80"/>
        <end position="102"/>
    </location>
</feature>
<reference evidence="8" key="1">
    <citation type="submission" date="2011-03" db="EMBL/GenBank/DDBJ databases">
        <title>Draft genome sequence of Brevundimonas diminuta.</title>
        <authorList>
            <person name="Brown P.J.B."/>
            <person name="Buechlein A."/>
            <person name="Hemmerich C."/>
            <person name="Brun Y.V."/>
        </authorList>
    </citation>
    <scope>NUCLEOTIDE SEQUENCE [LARGE SCALE GENOMIC DNA]</scope>
    <source>
        <strain evidence="8">C19</strain>
    </source>
</reference>
<sequence>MAKPAKRDLMSDAPYGEYGRTATLISTPEGVILPFINASFGERLGALLIDFLIMAAIPIVLLIVWVILPMEHFKEDHKAASSIMQVLGLAAWFFVRSGYFIFFEMGPKAATPGKRALKLRVVAHDGGRLTPAAVFTRNALREVELYIPLGLILGGASGTGNPMLSLMAFLWALALVLLPLFNKQHARLGDFLAGTRVIHMPKASLSYDLADLEGDARIGLTFTPEQLAYGEMELQVLEQVLRERKPAVMRAVADKIKARISWQAPKNSADMPSDETFLRAYYGALRAWLEGKMLMGKRRKDKHEAALT</sequence>
<accession>F4QLQ2</accession>
<gene>
    <name evidence="7" type="ORF">ABI_19900</name>
</gene>
<evidence type="ECO:0000313" key="8">
    <source>
        <dbReference type="Proteomes" id="UP000006512"/>
    </source>
</evidence>
<comment type="subcellular location">
    <subcellularLocation>
        <location evidence="1">Membrane</location>
        <topology evidence="1">Multi-pass membrane protein</topology>
    </subcellularLocation>
</comment>
<name>F4QLQ2_9CAUL</name>
<keyword evidence="8" id="KW-1185">Reference proteome</keyword>
<dbReference type="Pfam" id="PF06271">
    <property type="entry name" value="RDD"/>
    <property type="match status" value="1"/>
</dbReference>
<dbReference type="HOGENOM" id="CLU_054176_1_0_5"/>
<keyword evidence="2 5" id="KW-0812">Transmembrane</keyword>
<evidence type="ECO:0000256" key="5">
    <source>
        <dbReference type="SAM" id="Phobius"/>
    </source>
</evidence>
<feature type="domain" description="RDD" evidence="6">
    <location>
        <begin position="38"/>
        <end position="194"/>
    </location>
</feature>
<dbReference type="EMBL" id="GL883077">
    <property type="protein sequence ID" value="EGF93550.1"/>
    <property type="molecule type" value="Genomic_DNA"/>
</dbReference>
<feature type="transmembrane region" description="Helical" evidence="5">
    <location>
        <begin position="44"/>
        <end position="68"/>
    </location>
</feature>
<dbReference type="OrthoDB" id="9787732at2"/>
<dbReference type="STRING" id="715226.ABI_19900"/>
<proteinExistence type="predicted"/>
<dbReference type="PANTHER" id="PTHR38480">
    <property type="entry name" value="SLR0254 PROTEIN"/>
    <property type="match status" value="1"/>
</dbReference>
<dbReference type="PANTHER" id="PTHR38480:SF1">
    <property type="entry name" value="SLR0254 PROTEIN"/>
    <property type="match status" value="1"/>
</dbReference>
<dbReference type="eggNOG" id="COG1714">
    <property type="taxonomic scope" value="Bacteria"/>
</dbReference>
<dbReference type="InterPro" id="IPR010432">
    <property type="entry name" value="RDD"/>
</dbReference>
<evidence type="ECO:0000256" key="4">
    <source>
        <dbReference type="ARBA" id="ARBA00023136"/>
    </source>
</evidence>
<keyword evidence="3 5" id="KW-1133">Transmembrane helix</keyword>
<evidence type="ECO:0000313" key="7">
    <source>
        <dbReference type="EMBL" id="EGF93550.1"/>
    </source>
</evidence>
<dbReference type="Proteomes" id="UP000006512">
    <property type="component" value="Unassembled WGS sequence"/>
</dbReference>
<dbReference type="RefSeq" id="WP_006272749.1">
    <property type="nucleotide sequence ID" value="NZ_GL883077.1"/>
</dbReference>